<sequence length="405" mass="45328">MQKETSFLLSCHPIIDSISFSISSLHHLLSLQTERVLLHPNLKKGNQGHNQMWSELPLDVLSHIFSFLPPNSLAHALCVCKHWHYCGRLPAFPPRFLPWFLAMPFWRPRSTFCYAHDPDHNTWYSLPMDFTAESLLLVSYLTGGLVLCRFSSSASLRLAVCNPFTRQILALPGLLASRSKPAIGVITGIDNNSLLYYIVIVAGGTSGGSYESTLEMYDSRREGEGWRLVGPMPIEFAVRLTVWTPNESVHTDDGFLYWITSARAYSVVRLDLACWIWNEVKLPMADWLDWAAIFKRRNGRLGLVGGSVGAMGQVWELDMQAGDDWRTVSTVPLDLDMPVGRGGIKCAGAGDAVYLYRELGSDMLVWSETEGREGWNLVKGKSNSGINFSFLKAVSIYPSLSRSLF</sequence>
<organism evidence="2 3">
    <name type="scientific">Rhynchospora tenuis</name>
    <dbReference type="NCBI Taxonomy" id="198213"/>
    <lineage>
        <taxon>Eukaryota</taxon>
        <taxon>Viridiplantae</taxon>
        <taxon>Streptophyta</taxon>
        <taxon>Embryophyta</taxon>
        <taxon>Tracheophyta</taxon>
        <taxon>Spermatophyta</taxon>
        <taxon>Magnoliopsida</taxon>
        <taxon>Liliopsida</taxon>
        <taxon>Poales</taxon>
        <taxon>Cyperaceae</taxon>
        <taxon>Cyperoideae</taxon>
        <taxon>Rhynchosporeae</taxon>
        <taxon>Rhynchospora</taxon>
    </lineage>
</organism>
<evidence type="ECO:0000259" key="1">
    <source>
        <dbReference type="SMART" id="SM00256"/>
    </source>
</evidence>
<comment type="caution">
    <text evidence="2">The sequence shown here is derived from an EMBL/GenBank/DDBJ whole genome shotgun (WGS) entry which is preliminary data.</text>
</comment>
<dbReference type="Gene3D" id="2.120.10.80">
    <property type="entry name" value="Kelch-type beta propeller"/>
    <property type="match status" value="1"/>
</dbReference>
<dbReference type="InterPro" id="IPR050796">
    <property type="entry name" value="SCF_F-box_component"/>
</dbReference>
<name>A0AAD5Z9B1_9POAL</name>
<dbReference type="SMART" id="SM00256">
    <property type="entry name" value="FBOX"/>
    <property type="match status" value="1"/>
</dbReference>
<dbReference type="CDD" id="cd09917">
    <property type="entry name" value="F-box_SF"/>
    <property type="match status" value="1"/>
</dbReference>
<dbReference type="Pfam" id="PF12937">
    <property type="entry name" value="F-box-like"/>
    <property type="match status" value="1"/>
</dbReference>
<gene>
    <name evidence="2" type="ORF">LUZ61_018451</name>
</gene>
<dbReference type="InterPro" id="IPR001810">
    <property type="entry name" value="F-box_dom"/>
</dbReference>
<proteinExistence type="predicted"/>
<evidence type="ECO:0000313" key="3">
    <source>
        <dbReference type="Proteomes" id="UP001210211"/>
    </source>
</evidence>
<protein>
    <recommendedName>
        <fullName evidence="1">F-box domain-containing protein</fullName>
    </recommendedName>
</protein>
<dbReference type="InterPro" id="IPR036047">
    <property type="entry name" value="F-box-like_dom_sf"/>
</dbReference>
<dbReference type="Proteomes" id="UP001210211">
    <property type="component" value="Unassembled WGS sequence"/>
</dbReference>
<dbReference type="PANTHER" id="PTHR31672">
    <property type="entry name" value="BNACNNG10540D PROTEIN"/>
    <property type="match status" value="1"/>
</dbReference>
<accession>A0AAD5Z9B1</accession>
<feature type="domain" description="F-box" evidence="1">
    <location>
        <begin position="56"/>
        <end position="96"/>
    </location>
</feature>
<reference evidence="2 3" key="1">
    <citation type="journal article" date="2022" name="Cell">
        <title>Repeat-based holocentromeres influence genome architecture and karyotype evolution.</title>
        <authorList>
            <person name="Hofstatter P.G."/>
            <person name="Thangavel G."/>
            <person name="Lux T."/>
            <person name="Neumann P."/>
            <person name="Vondrak T."/>
            <person name="Novak P."/>
            <person name="Zhang M."/>
            <person name="Costa L."/>
            <person name="Castellani M."/>
            <person name="Scott A."/>
            <person name="Toegelov H."/>
            <person name="Fuchs J."/>
            <person name="Mata-Sucre Y."/>
            <person name="Dias Y."/>
            <person name="Vanzela A.L.L."/>
            <person name="Huettel B."/>
            <person name="Almeida C.C.S."/>
            <person name="Simkova H."/>
            <person name="Souza G."/>
            <person name="Pedrosa-Harand A."/>
            <person name="Macas J."/>
            <person name="Mayer K.F.X."/>
            <person name="Houben A."/>
            <person name="Marques A."/>
        </authorList>
    </citation>
    <scope>NUCLEOTIDE SEQUENCE [LARGE SCALE GENOMIC DNA]</scope>
    <source>
        <strain evidence="2">RhyTen1mFocal</strain>
    </source>
</reference>
<dbReference type="EMBL" id="JAMRDG010000002">
    <property type="protein sequence ID" value="KAJ3689287.1"/>
    <property type="molecule type" value="Genomic_DNA"/>
</dbReference>
<dbReference type="InterPro" id="IPR015915">
    <property type="entry name" value="Kelch-typ_b-propeller"/>
</dbReference>
<dbReference type="SUPFAM" id="SSF117281">
    <property type="entry name" value="Kelch motif"/>
    <property type="match status" value="1"/>
</dbReference>
<evidence type="ECO:0000313" key="2">
    <source>
        <dbReference type="EMBL" id="KAJ3689287.1"/>
    </source>
</evidence>
<dbReference type="AlphaFoldDB" id="A0AAD5Z9B1"/>
<keyword evidence="3" id="KW-1185">Reference proteome</keyword>
<dbReference type="SUPFAM" id="SSF81383">
    <property type="entry name" value="F-box domain"/>
    <property type="match status" value="1"/>
</dbReference>
<dbReference type="Gene3D" id="1.20.1280.50">
    <property type="match status" value="1"/>
</dbReference>
<dbReference type="PANTHER" id="PTHR31672:SF2">
    <property type="entry name" value="F-BOX DOMAIN-CONTAINING PROTEIN"/>
    <property type="match status" value="1"/>
</dbReference>